<evidence type="ECO:0000256" key="2">
    <source>
        <dbReference type="ARBA" id="ARBA00022729"/>
    </source>
</evidence>
<dbReference type="InterPro" id="IPR036426">
    <property type="entry name" value="Bulb-type_lectin_dom_sf"/>
</dbReference>
<reference evidence="6 7" key="1">
    <citation type="submission" date="2020-04" db="EMBL/GenBank/DDBJ databases">
        <title>Plant Genome Project.</title>
        <authorList>
            <person name="Zhang R.-G."/>
        </authorList>
    </citation>
    <scope>NUCLEOTIDE SEQUENCE [LARGE SCALE GENOMIC DNA]</scope>
    <source>
        <strain evidence="6">YNK0</strain>
        <tissue evidence="6">Leaf</tissue>
    </source>
</reference>
<keyword evidence="2" id="KW-0732">Signal</keyword>
<accession>A0A834ZYI6</accession>
<dbReference type="PIRSF" id="PIRSF002686">
    <property type="entry name" value="SLG"/>
    <property type="match status" value="1"/>
</dbReference>
<dbReference type="Gene3D" id="2.90.10.10">
    <property type="entry name" value="Bulb-type lectin domain"/>
    <property type="match status" value="1"/>
</dbReference>
<name>A0A834ZYI6_TETSI</name>
<dbReference type="FunFam" id="2.90.10.10:FF:000004">
    <property type="entry name" value="G-type lectin S-receptor-like serine/threonine-protein kinase"/>
    <property type="match status" value="1"/>
</dbReference>
<dbReference type="PROSITE" id="PS50927">
    <property type="entry name" value="BULB_LECTIN"/>
    <property type="match status" value="1"/>
</dbReference>
<comment type="function">
    <text evidence="1">Involved in sporophytic self-incompatibility system (the inability of flowering plants to achieve self-fertilization).</text>
</comment>
<organism evidence="6 7">
    <name type="scientific">Tetracentron sinense</name>
    <name type="common">Spur-leaf</name>
    <dbReference type="NCBI Taxonomy" id="13715"/>
    <lineage>
        <taxon>Eukaryota</taxon>
        <taxon>Viridiplantae</taxon>
        <taxon>Streptophyta</taxon>
        <taxon>Embryophyta</taxon>
        <taxon>Tracheophyta</taxon>
        <taxon>Spermatophyta</taxon>
        <taxon>Magnoliopsida</taxon>
        <taxon>Trochodendrales</taxon>
        <taxon>Trochodendraceae</taxon>
        <taxon>Tetracentron</taxon>
    </lineage>
</organism>
<evidence type="ECO:0000313" key="6">
    <source>
        <dbReference type="EMBL" id="KAF8414025.1"/>
    </source>
</evidence>
<dbReference type="PROSITE" id="PS50948">
    <property type="entry name" value="PAN"/>
    <property type="match status" value="1"/>
</dbReference>
<dbReference type="GO" id="GO:0048544">
    <property type="term" value="P:recognition of pollen"/>
    <property type="evidence" value="ECO:0007669"/>
    <property type="project" value="InterPro"/>
</dbReference>
<dbReference type="SUPFAM" id="SSF51110">
    <property type="entry name" value="alpha-D-mannose-specific plant lectins"/>
    <property type="match status" value="1"/>
</dbReference>
<dbReference type="InterPro" id="IPR035446">
    <property type="entry name" value="SLSG/EP1"/>
</dbReference>
<feature type="domain" description="Apple" evidence="5">
    <location>
        <begin position="340"/>
        <end position="424"/>
    </location>
</feature>
<dbReference type="InterPro" id="IPR003609">
    <property type="entry name" value="Pan_app"/>
</dbReference>
<proteinExistence type="predicted"/>
<dbReference type="SMART" id="SM00108">
    <property type="entry name" value="B_lectin"/>
    <property type="match status" value="1"/>
</dbReference>
<dbReference type="OMA" id="LYIKVAT"/>
<dbReference type="CDD" id="cd01098">
    <property type="entry name" value="PAN_AP_plant"/>
    <property type="match status" value="1"/>
</dbReference>
<dbReference type="Pfam" id="PF01453">
    <property type="entry name" value="B_lectin"/>
    <property type="match status" value="1"/>
</dbReference>
<evidence type="ECO:0000256" key="1">
    <source>
        <dbReference type="ARBA" id="ARBA00003061"/>
    </source>
</evidence>
<dbReference type="PANTHER" id="PTHR32444:SF185">
    <property type="entry name" value="RECEPTOR-LIKE SERINE_THREONINE-PROTEIN KINASE"/>
    <property type="match status" value="1"/>
</dbReference>
<evidence type="ECO:0000259" key="5">
    <source>
        <dbReference type="PROSITE" id="PS50948"/>
    </source>
</evidence>
<keyword evidence="7" id="KW-1185">Reference proteome</keyword>
<feature type="domain" description="Bulb-type lectin" evidence="4">
    <location>
        <begin position="24"/>
        <end position="147"/>
    </location>
</feature>
<evidence type="ECO:0000256" key="3">
    <source>
        <dbReference type="ARBA" id="ARBA00023157"/>
    </source>
</evidence>
<protein>
    <submittedName>
        <fullName evidence="6">Uncharacterized protein</fullName>
    </submittedName>
</protein>
<sequence length="450" mass="50562">MERLLLLAFCYSLISLFLNISIAFDTIVANQSLRDGQTAQTLVSSGQRFELGFFSPGDSKDRYLGIWYKNMSLTVVWVANRNNPITDQSGVLTIRGDGNLVLLNQTEGVVWSSNSTRTTKNPVGQLLDSGNLVLKDETGNNSENYIWESFDYPSDTLLPTMKLGWNLKTGLHRYLTSWNNANDPSAGDFSFSLDPPESPQLVLRKGSQKQYRAGPWDGVRFSGTPELKTNPVFSPVFMSKPEEVYYTFEINDNSILSRFVVSQFGLLQYLTWSAHSREWVIMVTLQRDSCDTYGMCGAYGTCNVKDPNCKCLKGFTPKSPNEWNLVDWSSGCIRKSKLDCGTGEGFVKYTGLKLPDKSHVRGNKSMSRKECEAECLKDCSCMAYSKIDLNGDGSDCAVWFEDLIDIRQFTDSGDTKEELYIRMARSELGMFNGKSSLEISSFEPTWLVTQ</sequence>
<dbReference type="SMART" id="SM00473">
    <property type="entry name" value="PAN_AP"/>
    <property type="match status" value="1"/>
</dbReference>
<dbReference type="Gene3D" id="3.50.4.10">
    <property type="entry name" value="Hepatocyte Growth Factor"/>
    <property type="match status" value="1"/>
</dbReference>
<dbReference type="PANTHER" id="PTHR32444">
    <property type="entry name" value="BULB-TYPE LECTIN DOMAIN-CONTAINING PROTEIN"/>
    <property type="match status" value="1"/>
</dbReference>
<keyword evidence="3" id="KW-1015">Disulfide bond</keyword>
<dbReference type="Pfam" id="PF00954">
    <property type="entry name" value="S_locus_glycop"/>
    <property type="match status" value="1"/>
</dbReference>
<evidence type="ECO:0000259" key="4">
    <source>
        <dbReference type="PROSITE" id="PS50927"/>
    </source>
</evidence>
<dbReference type="InterPro" id="IPR000858">
    <property type="entry name" value="S_locus_glycoprot_dom"/>
</dbReference>
<dbReference type="CDD" id="cd00028">
    <property type="entry name" value="B_lectin"/>
    <property type="match status" value="1"/>
</dbReference>
<dbReference type="AlphaFoldDB" id="A0A834ZYI6"/>
<dbReference type="OrthoDB" id="785331at2759"/>
<dbReference type="EMBL" id="JABCRI010000001">
    <property type="protein sequence ID" value="KAF8414025.1"/>
    <property type="molecule type" value="Genomic_DNA"/>
</dbReference>
<dbReference type="InterPro" id="IPR001480">
    <property type="entry name" value="Bulb-type_lectin_dom"/>
</dbReference>
<evidence type="ECO:0000313" key="7">
    <source>
        <dbReference type="Proteomes" id="UP000655225"/>
    </source>
</evidence>
<gene>
    <name evidence="6" type="ORF">HHK36_002024</name>
</gene>
<dbReference type="Proteomes" id="UP000655225">
    <property type="component" value="Unassembled WGS sequence"/>
</dbReference>
<comment type="caution">
    <text evidence="6">The sequence shown here is derived from an EMBL/GenBank/DDBJ whole genome shotgun (WGS) entry which is preliminary data.</text>
</comment>
<dbReference type="Pfam" id="PF08276">
    <property type="entry name" value="PAN_2"/>
    <property type="match status" value="1"/>
</dbReference>